<evidence type="ECO:0000313" key="1">
    <source>
        <dbReference type="EMBL" id="NHB75613.1"/>
    </source>
</evidence>
<name>A0ABX0G3Z7_9RHOB</name>
<organism evidence="1 2">
    <name type="scientific">Rhodobacter calidifons</name>
    <dbReference type="NCBI Taxonomy" id="2715277"/>
    <lineage>
        <taxon>Bacteria</taxon>
        <taxon>Pseudomonadati</taxon>
        <taxon>Pseudomonadota</taxon>
        <taxon>Alphaproteobacteria</taxon>
        <taxon>Rhodobacterales</taxon>
        <taxon>Rhodobacter group</taxon>
        <taxon>Rhodobacter</taxon>
    </lineage>
</organism>
<dbReference type="EMBL" id="JAANHS010000002">
    <property type="protein sequence ID" value="NHB75613.1"/>
    <property type="molecule type" value="Genomic_DNA"/>
</dbReference>
<protein>
    <submittedName>
        <fullName evidence="1">Acyl-CoA thioesterase</fullName>
    </submittedName>
</protein>
<keyword evidence="2" id="KW-1185">Reference proteome</keyword>
<evidence type="ECO:0000313" key="2">
    <source>
        <dbReference type="Proteomes" id="UP001515660"/>
    </source>
</evidence>
<gene>
    <name evidence="1" type="ORF">G8O29_02520</name>
</gene>
<reference evidence="1 2" key="1">
    <citation type="journal article" date="2022" name="Microorganisms">
        <title>Genome Sequence and Characterization of a Xanthorhodopsin-Containing, Aerobic Anoxygenic Phototrophic Rhodobacter Species, Isolated from Mesophilic Conditions at Yellowstone National Park.</title>
        <authorList>
            <person name="Kyndt J.A."/>
            <person name="Robertson S."/>
            <person name="Shoffstall I.B."/>
            <person name="Ramaley R.F."/>
            <person name="Meyer T.E."/>
        </authorList>
    </citation>
    <scope>NUCLEOTIDE SEQUENCE [LARGE SCALE GENOMIC DNA]</scope>
    <source>
        <strain evidence="1 2">M37P</strain>
    </source>
</reference>
<dbReference type="RefSeq" id="WP_166401658.1">
    <property type="nucleotide sequence ID" value="NZ_JAANHS010000002.1"/>
</dbReference>
<comment type="caution">
    <text evidence="1">The sequence shown here is derived from an EMBL/GenBank/DDBJ whole genome shotgun (WGS) entry which is preliminary data.</text>
</comment>
<proteinExistence type="predicted"/>
<dbReference type="Proteomes" id="UP001515660">
    <property type="component" value="Unassembled WGS sequence"/>
</dbReference>
<dbReference type="CDD" id="cd00586">
    <property type="entry name" value="4HBT"/>
    <property type="match status" value="1"/>
</dbReference>
<accession>A0ABX0G3Z7</accession>
<dbReference type="SUPFAM" id="SSF54637">
    <property type="entry name" value="Thioesterase/thiol ester dehydrase-isomerase"/>
    <property type="match status" value="1"/>
</dbReference>
<sequence>MTYARSIRVEFNHCDPAGIVFYPRYFEMMNSVIENFFRDVAGCTFGQMTASRTGVPTVAIETVFHAPSRLDDMLDWHLSVTRLGRSSAGLALRAHGAGELRLSASLTLVHVNETGRPRSWPQDLRDRIAAFQETT</sequence>
<dbReference type="Pfam" id="PF13279">
    <property type="entry name" value="4HBT_2"/>
    <property type="match status" value="1"/>
</dbReference>
<dbReference type="Gene3D" id="3.10.129.10">
    <property type="entry name" value="Hotdog Thioesterase"/>
    <property type="match status" value="1"/>
</dbReference>
<dbReference type="InterPro" id="IPR029069">
    <property type="entry name" value="HotDog_dom_sf"/>
</dbReference>